<keyword evidence="3" id="KW-1185">Reference proteome</keyword>
<dbReference type="InterPro" id="IPR050627">
    <property type="entry name" value="Nitroreductase/BluB"/>
</dbReference>
<dbReference type="InterPro" id="IPR012825">
    <property type="entry name" value="BluB"/>
</dbReference>
<dbReference type="PANTHER" id="PTHR23026">
    <property type="entry name" value="NADPH NITROREDUCTASE"/>
    <property type="match status" value="1"/>
</dbReference>
<dbReference type="Pfam" id="PF00881">
    <property type="entry name" value="Nitroreductase"/>
    <property type="match status" value="1"/>
</dbReference>
<dbReference type="PANTHER" id="PTHR23026:SF123">
    <property type="entry name" value="NAD(P)H NITROREDUCTASE RV3131-RELATED"/>
    <property type="match status" value="1"/>
</dbReference>
<name>A0A2T5HWK3_9RHOB</name>
<dbReference type="InterPro" id="IPR029479">
    <property type="entry name" value="Nitroreductase"/>
</dbReference>
<dbReference type="RefSeq" id="WP_107814937.1">
    <property type="nucleotide sequence ID" value="NZ_QAOH01000001.1"/>
</dbReference>
<evidence type="ECO:0000313" key="2">
    <source>
        <dbReference type="EMBL" id="PTQ75960.1"/>
    </source>
</evidence>
<feature type="domain" description="Nitroreductase" evidence="1">
    <location>
        <begin position="22"/>
        <end position="188"/>
    </location>
</feature>
<dbReference type="Proteomes" id="UP000244077">
    <property type="component" value="Unassembled WGS sequence"/>
</dbReference>
<evidence type="ECO:0000259" key="1">
    <source>
        <dbReference type="Pfam" id="PF00881"/>
    </source>
</evidence>
<dbReference type="OrthoDB" id="9773807at2"/>
<dbReference type="InterPro" id="IPR000415">
    <property type="entry name" value="Nitroreductase-like"/>
</dbReference>
<dbReference type="GO" id="GO:0016491">
    <property type="term" value="F:oxidoreductase activity"/>
    <property type="evidence" value="ECO:0007669"/>
    <property type="project" value="InterPro"/>
</dbReference>
<evidence type="ECO:0000313" key="3">
    <source>
        <dbReference type="Proteomes" id="UP000244077"/>
    </source>
</evidence>
<dbReference type="EMBL" id="QAOH01000001">
    <property type="protein sequence ID" value="PTQ75960.1"/>
    <property type="molecule type" value="Genomic_DNA"/>
</dbReference>
<dbReference type="AlphaFoldDB" id="A0A2T5HWK3"/>
<gene>
    <name evidence="2" type="ORF">C8N42_101504</name>
</gene>
<dbReference type="SUPFAM" id="SSF55469">
    <property type="entry name" value="FMN-dependent nitroreductase-like"/>
    <property type="match status" value="1"/>
</dbReference>
<organism evidence="2 3">
    <name type="scientific">Celeribacter persicus</name>
    <dbReference type="NCBI Taxonomy" id="1651082"/>
    <lineage>
        <taxon>Bacteria</taxon>
        <taxon>Pseudomonadati</taxon>
        <taxon>Pseudomonadota</taxon>
        <taxon>Alphaproteobacteria</taxon>
        <taxon>Rhodobacterales</taxon>
        <taxon>Roseobacteraceae</taxon>
        <taxon>Celeribacter</taxon>
    </lineage>
</organism>
<reference evidence="2 3" key="1">
    <citation type="submission" date="2018-04" db="EMBL/GenBank/DDBJ databases">
        <title>Genomic Encyclopedia of Archaeal and Bacterial Type Strains, Phase II (KMG-II): from individual species to whole genera.</title>
        <authorList>
            <person name="Goeker M."/>
        </authorList>
    </citation>
    <scope>NUCLEOTIDE SEQUENCE [LARGE SCALE GENOMIC DNA]</scope>
    <source>
        <strain evidence="2 3">DSM 100434</strain>
    </source>
</reference>
<protein>
    <submittedName>
        <fullName evidence="2">Cob(II)yrinic acid a,c-diamide reductase</fullName>
    </submittedName>
</protein>
<dbReference type="NCBIfam" id="TIGR02476">
    <property type="entry name" value="BluB"/>
    <property type="match status" value="1"/>
</dbReference>
<comment type="caution">
    <text evidence="2">The sequence shown here is derived from an EMBL/GenBank/DDBJ whole genome shotgun (WGS) entry which is preliminary data.</text>
</comment>
<dbReference type="CDD" id="cd02145">
    <property type="entry name" value="BluB"/>
    <property type="match status" value="1"/>
</dbReference>
<dbReference type="Gene3D" id="3.40.109.10">
    <property type="entry name" value="NADH Oxidase"/>
    <property type="match status" value="1"/>
</dbReference>
<accession>A0A2T5HWK3</accession>
<sequence length="215" mass="23920">MTKTAAVGQFSAAFRNDFAELLRWRRDVRRFQTDPVDEAVLARCLETFTLAPSVGLSQPWRIIRVTSDTARQAVLENFTTANQKALAGYEGETAKAYANLKLAGLQEAPVQLAVFCDTATEQGKGLGVQTMPEMLRYSVVSAIMQFWLTLRAEGIGLGWVSILDPQALCASLEATQNWSLVGYLCIGYPEEITREPELERAGWEQRNACPEIIER</sequence>
<proteinExistence type="predicted"/>